<dbReference type="InterPro" id="IPR003593">
    <property type="entry name" value="AAA+_ATPase"/>
</dbReference>
<dbReference type="SUPFAM" id="SSF52540">
    <property type="entry name" value="P-loop containing nucleoside triphosphate hydrolases"/>
    <property type="match status" value="1"/>
</dbReference>
<dbReference type="EMBL" id="ATGI01000017">
    <property type="protein sequence ID" value="EPF74696.1"/>
    <property type="molecule type" value="Genomic_DNA"/>
</dbReference>
<keyword evidence="3" id="KW-0547">Nucleotide-binding</keyword>
<evidence type="ECO:0000313" key="7">
    <source>
        <dbReference type="Proteomes" id="UP000014568"/>
    </source>
</evidence>
<dbReference type="AlphaFoldDB" id="S3P763"/>
<comment type="similarity">
    <text evidence="1">Belongs to the ABC transporter superfamily.</text>
</comment>
<reference evidence="6 7" key="1">
    <citation type="submission" date="2013-06" db="EMBL/GenBank/DDBJ databases">
        <title>The Genome Sequence of Acinetobacter rudis CIP 110305.</title>
        <authorList>
            <consortium name="The Broad Institute Genome Sequencing Platform"/>
            <consortium name="The Broad Institute Genome Sequencing Center for Infectious Disease"/>
            <person name="Cerqueira G."/>
            <person name="Feldgarden M."/>
            <person name="Courvalin P."/>
            <person name="Perichon B."/>
            <person name="Grillot-Courvalin C."/>
            <person name="Clermont D."/>
            <person name="Rocha E."/>
            <person name="Yoon E.-J."/>
            <person name="Nemec A."/>
            <person name="Young S.K."/>
            <person name="Zeng Q."/>
            <person name="Gargeya S."/>
            <person name="Fitzgerald M."/>
            <person name="Abouelleil A."/>
            <person name="Alvarado L."/>
            <person name="Berlin A.M."/>
            <person name="Chapman S.B."/>
            <person name="Dewar J."/>
            <person name="Goldberg J."/>
            <person name="Griggs A."/>
            <person name="Gujja S."/>
            <person name="Hansen M."/>
            <person name="Howarth C."/>
            <person name="Imamovic A."/>
            <person name="Larimer J."/>
            <person name="McCowan C."/>
            <person name="Murphy C."/>
            <person name="Pearson M."/>
            <person name="Priest M."/>
            <person name="Roberts A."/>
            <person name="Saif S."/>
            <person name="Shea T."/>
            <person name="Sykes S."/>
            <person name="Wortman J."/>
            <person name="Nusbaum C."/>
            <person name="Birren B."/>
        </authorList>
    </citation>
    <scope>NUCLEOTIDE SEQUENCE [LARGE SCALE GENOMIC DNA]</scope>
    <source>
        <strain evidence="6 7">CIP 110305</strain>
    </source>
</reference>
<dbReference type="GO" id="GO:0016887">
    <property type="term" value="F:ATP hydrolysis activity"/>
    <property type="evidence" value="ECO:0007669"/>
    <property type="project" value="InterPro"/>
</dbReference>
<keyword evidence="7" id="KW-1185">Reference proteome</keyword>
<dbReference type="eggNOG" id="COG1116">
    <property type="taxonomic scope" value="Bacteria"/>
</dbReference>
<dbReference type="PANTHER" id="PTHR42788">
    <property type="entry name" value="TAURINE IMPORT ATP-BINDING PROTEIN-RELATED"/>
    <property type="match status" value="1"/>
</dbReference>
<comment type="caution">
    <text evidence="6">The sequence shown here is derived from an EMBL/GenBank/DDBJ whole genome shotgun (WGS) entry which is preliminary data.</text>
</comment>
<accession>S3P763</accession>
<dbReference type="OrthoDB" id="9802264at2"/>
<dbReference type="Pfam" id="PF00005">
    <property type="entry name" value="ABC_tran"/>
    <property type="match status" value="1"/>
</dbReference>
<dbReference type="Gene3D" id="3.40.50.300">
    <property type="entry name" value="P-loop containing nucleotide triphosphate hydrolases"/>
    <property type="match status" value="1"/>
</dbReference>
<dbReference type="PROSITE" id="PS00211">
    <property type="entry name" value="ABC_TRANSPORTER_1"/>
    <property type="match status" value="1"/>
</dbReference>
<evidence type="ECO:0000256" key="2">
    <source>
        <dbReference type="ARBA" id="ARBA00022448"/>
    </source>
</evidence>
<name>S3P763_9GAMM</name>
<evidence type="ECO:0000256" key="4">
    <source>
        <dbReference type="ARBA" id="ARBA00022840"/>
    </source>
</evidence>
<dbReference type="GO" id="GO:0005524">
    <property type="term" value="F:ATP binding"/>
    <property type="evidence" value="ECO:0007669"/>
    <property type="project" value="UniProtKB-KW"/>
</dbReference>
<dbReference type="InterPro" id="IPR017871">
    <property type="entry name" value="ABC_transporter-like_CS"/>
</dbReference>
<dbReference type="RefSeq" id="WP_016655872.1">
    <property type="nucleotide sequence ID" value="NZ_KE340352.1"/>
</dbReference>
<dbReference type="STRING" id="632955.GCA_000829675_00815"/>
<keyword evidence="4 6" id="KW-0067">ATP-binding</keyword>
<dbReference type="PANTHER" id="PTHR42788:SF13">
    <property type="entry name" value="ALIPHATIC SULFONATES IMPORT ATP-BINDING PROTEIN SSUB"/>
    <property type="match status" value="1"/>
</dbReference>
<proteinExistence type="inferred from homology"/>
<protein>
    <submittedName>
        <fullName evidence="6">NitT/TauT family transport system ATP-binding protein</fullName>
    </submittedName>
</protein>
<dbReference type="HOGENOM" id="CLU_000604_1_22_6"/>
<keyword evidence="2" id="KW-0813">Transport</keyword>
<evidence type="ECO:0000313" key="6">
    <source>
        <dbReference type="EMBL" id="EPF74696.1"/>
    </source>
</evidence>
<dbReference type="CDD" id="cd03293">
    <property type="entry name" value="ABC_NrtD_SsuB_transporters"/>
    <property type="match status" value="1"/>
</dbReference>
<dbReference type="PATRIC" id="fig|421052.3.peg.1423"/>
<dbReference type="SMART" id="SM00382">
    <property type="entry name" value="AAA"/>
    <property type="match status" value="1"/>
</dbReference>
<dbReference type="InterPro" id="IPR050166">
    <property type="entry name" value="ABC_transporter_ATP-bind"/>
</dbReference>
<dbReference type="Proteomes" id="UP000014568">
    <property type="component" value="Unassembled WGS sequence"/>
</dbReference>
<evidence type="ECO:0000256" key="3">
    <source>
        <dbReference type="ARBA" id="ARBA00022741"/>
    </source>
</evidence>
<feature type="domain" description="ABC transporter" evidence="5">
    <location>
        <begin position="6"/>
        <end position="237"/>
    </location>
</feature>
<evidence type="ECO:0000256" key="1">
    <source>
        <dbReference type="ARBA" id="ARBA00005417"/>
    </source>
</evidence>
<dbReference type="PROSITE" id="PS50893">
    <property type="entry name" value="ABC_TRANSPORTER_2"/>
    <property type="match status" value="1"/>
</dbReference>
<sequence length="263" mass="30272">MTQPFIHLNNVEKTFKQNQTTQTVLENIDLDITEGQFVCLLGPSGCGKSTILNLLAGFEQSTQGHIYVDGQRIVAPNIDRAVVFQQAQLFPWLSVKENIEFPLKQSKATAQYIADQTEYYLEKTGLKKFENHRIWQISGGMKQRVALARAWVMKPKILLMDEPFGALDAQTRILMQETLTQLWQDNKTTILFVTHDIDESLLLADRIILMAGHPGRIIDDIQNNLPRPRSIENIAQQQEFIESKKHILEIMRKEVTRMIDYLH</sequence>
<dbReference type="InterPro" id="IPR027417">
    <property type="entry name" value="P-loop_NTPase"/>
</dbReference>
<dbReference type="InterPro" id="IPR003439">
    <property type="entry name" value="ABC_transporter-like_ATP-bd"/>
</dbReference>
<organism evidence="6 7">
    <name type="scientific">Acinetobacter rudis CIP 110305</name>
    <dbReference type="NCBI Taxonomy" id="421052"/>
    <lineage>
        <taxon>Bacteria</taxon>
        <taxon>Pseudomonadati</taxon>
        <taxon>Pseudomonadota</taxon>
        <taxon>Gammaproteobacteria</taxon>
        <taxon>Moraxellales</taxon>
        <taxon>Moraxellaceae</taxon>
        <taxon>Acinetobacter</taxon>
    </lineage>
</organism>
<evidence type="ECO:0000259" key="5">
    <source>
        <dbReference type="PROSITE" id="PS50893"/>
    </source>
</evidence>
<gene>
    <name evidence="6" type="ORF">F945_01464</name>
</gene>